<evidence type="ECO:0000313" key="1">
    <source>
        <dbReference type="EMBL" id="UOX35542.1"/>
    </source>
</evidence>
<gene>
    <name evidence="1" type="ORF">LXD69_08460</name>
</gene>
<evidence type="ECO:0000313" key="2">
    <source>
        <dbReference type="Proteomes" id="UP000830454"/>
    </source>
</evidence>
<organism evidence="1 2">
    <name type="scientific">Flavobacterium sediminilitoris</name>
    <dbReference type="NCBI Taxonomy" id="2024526"/>
    <lineage>
        <taxon>Bacteria</taxon>
        <taxon>Pseudomonadati</taxon>
        <taxon>Bacteroidota</taxon>
        <taxon>Flavobacteriia</taxon>
        <taxon>Flavobacteriales</taxon>
        <taxon>Flavobacteriaceae</taxon>
        <taxon>Flavobacterium</taxon>
    </lineage>
</organism>
<reference evidence="1" key="2">
    <citation type="submission" date="2022-04" db="EMBL/GenBank/DDBJ databases">
        <title>Complete Genome Sequence of Flavobacterium sediminilitoris YSM-43, Isolated from a Tidal Sediment.</title>
        <authorList>
            <person name="Lee P.A."/>
        </authorList>
    </citation>
    <scope>NUCLEOTIDE SEQUENCE</scope>
    <source>
        <strain evidence="1">YSM-43</strain>
    </source>
</reference>
<dbReference type="EMBL" id="CP090145">
    <property type="protein sequence ID" value="UOX35542.1"/>
    <property type="molecule type" value="Genomic_DNA"/>
</dbReference>
<sequence>MNNIFAPYTKEQKKMNEKINELRARFYITTLENDTLKKEYEEKYGFKLFWGFWNCR</sequence>
<name>A0ABY4HTS0_9FLAO</name>
<protein>
    <submittedName>
        <fullName evidence="1">Uncharacterized protein</fullName>
    </submittedName>
</protein>
<dbReference type="RefSeq" id="WP_246918783.1">
    <property type="nucleotide sequence ID" value="NZ_CP090145.1"/>
</dbReference>
<keyword evidence="2" id="KW-1185">Reference proteome</keyword>
<dbReference type="Proteomes" id="UP000830454">
    <property type="component" value="Chromosome"/>
</dbReference>
<proteinExistence type="predicted"/>
<accession>A0ABY4HTS0</accession>
<reference evidence="1" key="1">
    <citation type="submission" date="2021-12" db="EMBL/GenBank/DDBJ databases">
        <authorList>
            <person name="Cha I.-T."/>
            <person name="Lee K.-E."/>
            <person name="Park S.-J."/>
        </authorList>
    </citation>
    <scope>NUCLEOTIDE SEQUENCE</scope>
    <source>
        <strain evidence="1">YSM-43</strain>
    </source>
</reference>